<evidence type="ECO:0000256" key="1">
    <source>
        <dbReference type="SAM" id="SignalP"/>
    </source>
</evidence>
<dbReference type="VEuPathDB" id="FungiDB:AeMF1_020215"/>
<feature type="signal peptide" evidence="1">
    <location>
        <begin position="1"/>
        <end position="33"/>
    </location>
</feature>
<dbReference type="Gene3D" id="2.130.10.10">
    <property type="entry name" value="YVTN repeat-like/Quinoprotein amine dehydrogenase"/>
    <property type="match status" value="1"/>
</dbReference>
<protein>
    <submittedName>
        <fullName evidence="2">Uncharacterized protein</fullName>
    </submittedName>
</protein>
<dbReference type="AlphaFoldDB" id="A0A6G0XIQ8"/>
<reference evidence="2 3" key="1">
    <citation type="submission" date="2019-07" db="EMBL/GenBank/DDBJ databases">
        <title>Genomics analysis of Aphanomyces spp. identifies a new class of oomycete effector associated with host adaptation.</title>
        <authorList>
            <person name="Gaulin E."/>
        </authorList>
    </citation>
    <scope>NUCLEOTIDE SEQUENCE [LARGE SCALE GENOMIC DNA]</scope>
    <source>
        <strain evidence="2 3">ATCC 201684</strain>
    </source>
</reference>
<organism evidence="2 3">
    <name type="scientific">Aphanomyces euteiches</name>
    <dbReference type="NCBI Taxonomy" id="100861"/>
    <lineage>
        <taxon>Eukaryota</taxon>
        <taxon>Sar</taxon>
        <taxon>Stramenopiles</taxon>
        <taxon>Oomycota</taxon>
        <taxon>Saprolegniomycetes</taxon>
        <taxon>Saprolegniales</taxon>
        <taxon>Verrucalvaceae</taxon>
        <taxon>Aphanomyces</taxon>
    </lineage>
</organism>
<evidence type="ECO:0000313" key="3">
    <source>
        <dbReference type="Proteomes" id="UP000481153"/>
    </source>
</evidence>
<keyword evidence="3" id="KW-1185">Reference proteome</keyword>
<dbReference type="SUPFAM" id="SSF63825">
    <property type="entry name" value="YWTD domain"/>
    <property type="match status" value="1"/>
</dbReference>
<proteinExistence type="predicted"/>
<keyword evidence="1" id="KW-0732">Signal</keyword>
<comment type="caution">
    <text evidence="2">The sequence shown here is derived from an EMBL/GenBank/DDBJ whole genome shotgun (WGS) entry which is preliminary data.</text>
</comment>
<dbReference type="PANTHER" id="PTHR36893:SF1">
    <property type="entry name" value="BULB-TYPE LECTIN DOMAIN-CONTAINING PROTEIN"/>
    <property type="match status" value="1"/>
</dbReference>
<evidence type="ECO:0000313" key="2">
    <source>
        <dbReference type="EMBL" id="KAF0740030.1"/>
    </source>
</evidence>
<name>A0A6G0XIQ8_9STRA</name>
<gene>
    <name evidence="2" type="ORF">Ae201684_004472</name>
</gene>
<feature type="chain" id="PRO_5026183571" evidence="1">
    <location>
        <begin position="34"/>
        <end position="457"/>
    </location>
</feature>
<dbReference type="Proteomes" id="UP000481153">
    <property type="component" value="Unassembled WGS sequence"/>
</dbReference>
<sequence length="457" mass="51615">MFFLADRMMQCSLPMPLLLYVLILGLLLHFGDGSRRYVAREGEIEEVKIFADENEWLVDVAKRMSMSLESVGSLVTERHIDALLIHRILQQKSMEDPLHERNGGVVVSTQLYSMVYVSPNSIFVIGTNGHVYERFFNGKNWEFVQHNLPDERVYYRSPGGRFDVMRDLNTAMAITRVAHGSYEGIVVADKSGYMIQRVADEEGTVRWIDCSVGYNMHVYTGGYVDEDDDTMYVVTHEGDLYARHSMSSAILLPWHTISTRDLTPYQFVLVLLVRKRYVYVLTKCGRLIAVSMKTNAWSELTHVLRLSLQPGLATPSSLFLIGNSNGLLELVLETNEWIVHGHPPNQILYGALATCGHHCILALTEDHTIWQFSRDDSQPWFAHADLPRHVKLALVPPIALEDELVVVLEDGRLATKVHCDIGPENEWIIHCVPEAANLAMTCPTHGDKLIDSATINA</sequence>
<dbReference type="InterPro" id="IPR015943">
    <property type="entry name" value="WD40/YVTN_repeat-like_dom_sf"/>
</dbReference>
<dbReference type="PANTHER" id="PTHR36893">
    <property type="entry name" value="OS01G0275950 PROTEIN"/>
    <property type="match status" value="1"/>
</dbReference>
<dbReference type="EMBL" id="VJMJ01000055">
    <property type="protein sequence ID" value="KAF0740030.1"/>
    <property type="molecule type" value="Genomic_DNA"/>
</dbReference>
<accession>A0A6G0XIQ8</accession>